<dbReference type="EMBL" id="LNVX01000387">
    <property type="protein sequence ID" value="OEG70297.1"/>
    <property type="molecule type" value="Genomic_DNA"/>
</dbReference>
<dbReference type="AlphaFoldDB" id="A0A1E5IIG7"/>
<organism evidence="2 3">
    <name type="scientific">Endomicrobium trichonymphae</name>
    <dbReference type="NCBI Taxonomy" id="1408204"/>
    <lineage>
        <taxon>Bacteria</taxon>
        <taxon>Pseudomonadati</taxon>
        <taxon>Elusimicrobiota</taxon>
        <taxon>Endomicrobiia</taxon>
        <taxon>Endomicrobiales</taxon>
        <taxon>Endomicrobiaceae</taxon>
        <taxon>Candidatus Endomicrobiellum</taxon>
    </lineage>
</organism>
<proteinExistence type="predicted"/>
<sequence>MKKIISVYIIFAFLLMSFVGCGKLKNSPVSGLNQSEASNSLEVNSQSEASNSLEVNSQSEASNSLEVNSQSEASNSLEVNSQSEASNSLEVNSQSEASNSLEVNSQSEASSEIGVKDLIKKESWTDWVCRQWNDNKWYWISGTAAVVSVAVCAGVCYRYSNLITFQKNINPTTLDKEYLNWQKRLEFFSVNIRELPPAERLDWRKKNIFTRSNMWFNVANDILVNFAAFEDKSDLTNVKPFLLDVLSNPKYNYPIDIKRRLRNRAIELYPNMAGFLNGIRMPDYNSCIG</sequence>
<evidence type="ECO:0000313" key="3">
    <source>
        <dbReference type="Proteomes" id="UP000095237"/>
    </source>
</evidence>
<dbReference type="Proteomes" id="UP000095237">
    <property type="component" value="Unassembled WGS sequence"/>
</dbReference>
<keyword evidence="1" id="KW-0812">Transmembrane</keyword>
<name>A0A1E5IIG7_ENDTX</name>
<keyword evidence="1" id="KW-1133">Transmembrane helix</keyword>
<keyword evidence="1" id="KW-0472">Membrane</keyword>
<protein>
    <recommendedName>
        <fullName evidence="4">Lipoprotein</fullName>
    </recommendedName>
</protein>
<gene>
    <name evidence="2" type="ORF">ATZ36_05075</name>
</gene>
<evidence type="ECO:0008006" key="4">
    <source>
        <dbReference type="Google" id="ProtNLM"/>
    </source>
</evidence>
<evidence type="ECO:0000313" key="2">
    <source>
        <dbReference type="EMBL" id="OEG70297.1"/>
    </source>
</evidence>
<keyword evidence="3" id="KW-1185">Reference proteome</keyword>
<evidence type="ECO:0000256" key="1">
    <source>
        <dbReference type="SAM" id="Phobius"/>
    </source>
</evidence>
<accession>A0A1E5IIG7</accession>
<feature type="transmembrane region" description="Helical" evidence="1">
    <location>
        <begin position="137"/>
        <end position="157"/>
    </location>
</feature>
<comment type="caution">
    <text evidence="2">The sequence shown here is derived from an EMBL/GenBank/DDBJ whole genome shotgun (WGS) entry which is preliminary data.</text>
</comment>
<dbReference type="PROSITE" id="PS51257">
    <property type="entry name" value="PROKAR_LIPOPROTEIN"/>
    <property type="match status" value="1"/>
</dbReference>
<reference evidence="2 3" key="1">
    <citation type="submission" date="2015-11" db="EMBL/GenBank/DDBJ databases">
        <title>Evidence for parallel genomic evolution in an endosymbiosis of termite gut flagellates.</title>
        <authorList>
            <person name="Zheng H."/>
        </authorList>
    </citation>
    <scope>NUCLEOTIDE SEQUENCE [LARGE SCALE GENOMIC DNA]</scope>
    <source>
        <strain evidence="2 3">CET450</strain>
    </source>
</reference>